<evidence type="ECO:0000256" key="1">
    <source>
        <dbReference type="SAM" id="Phobius"/>
    </source>
</evidence>
<keyword evidence="1" id="KW-0472">Membrane</keyword>
<sequence length="206" mass="21607">MTDNTLSGREASDTDHWLRSYYALRGVVSLVWVAAALVVGPQSPIVAAVLLLSYPAWDGLANTADARRNGGFRRNPTQTFNAAVSSVTTVAVAFALAASMNAVLGVFGVWAALSGLLQLATAVRRWKLAGGQWVMILSGAQSAFAGVMFLREAGAPVVPSVADIAPYAAFGALYFLVSAGWLSVSSARRRRRTAGAAAGDRAYEGR</sequence>
<dbReference type="AlphaFoldDB" id="K0UTI0"/>
<dbReference type="Pfam" id="PF03729">
    <property type="entry name" value="DUF308"/>
    <property type="match status" value="1"/>
</dbReference>
<feature type="transmembrane region" description="Helical" evidence="1">
    <location>
        <begin position="102"/>
        <end position="121"/>
    </location>
</feature>
<dbReference type="PATRIC" id="fig|1194972.3.peg.4662"/>
<dbReference type="EMBL" id="ALQA01000068">
    <property type="protein sequence ID" value="EJZ05898.1"/>
    <property type="molecule type" value="Genomic_DNA"/>
</dbReference>
<dbReference type="RefSeq" id="WP_003931535.1">
    <property type="nucleotide sequence ID" value="NZ_JH814693.1"/>
</dbReference>
<feature type="transmembrane region" description="Helical" evidence="1">
    <location>
        <begin position="164"/>
        <end position="184"/>
    </location>
</feature>
<evidence type="ECO:0000313" key="2">
    <source>
        <dbReference type="EMBL" id="EJZ05898.1"/>
    </source>
</evidence>
<comment type="caution">
    <text evidence="2">The sequence shown here is derived from an EMBL/GenBank/DDBJ whole genome shotgun (WGS) entry which is preliminary data.</text>
</comment>
<name>K0UTI0_MYCVA</name>
<dbReference type="eggNOG" id="ENOG502ZBW7">
    <property type="taxonomic scope" value="Bacteria"/>
</dbReference>
<keyword evidence="3" id="KW-1185">Reference proteome</keyword>
<evidence type="ECO:0000313" key="3">
    <source>
        <dbReference type="Proteomes" id="UP000006072"/>
    </source>
</evidence>
<gene>
    <name evidence="2" type="ORF">MVAC_23405</name>
</gene>
<dbReference type="InterPro" id="IPR005325">
    <property type="entry name" value="DUF308_memb"/>
</dbReference>
<accession>K0UTI0</accession>
<keyword evidence="1" id="KW-1133">Transmembrane helix</keyword>
<proteinExistence type="predicted"/>
<dbReference type="HOGENOM" id="CLU_093484_0_0_11"/>
<feature type="transmembrane region" description="Helical" evidence="1">
    <location>
        <begin position="133"/>
        <end position="152"/>
    </location>
</feature>
<protein>
    <submittedName>
        <fullName evidence="2">Integral membrane protein</fullName>
    </submittedName>
</protein>
<reference evidence="2 3" key="1">
    <citation type="journal article" date="2012" name="J. Bacteriol.">
        <title>Complete Genome Sequence of Mycobacterium vaccae Type Strain ATCC 25954.</title>
        <authorList>
            <person name="Ho Y.S."/>
            <person name="Adroub S.A."/>
            <person name="Abadi M."/>
            <person name="Al Alwan B."/>
            <person name="Alkhateeb R."/>
            <person name="Gao G."/>
            <person name="Ragab A."/>
            <person name="Ali S."/>
            <person name="van Soolingen D."/>
            <person name="Bitter W."/>
            <person name="Pain A."/>
            <person name="Abdallah A.M."/>
        </authorList>
    </citation>
    <scope>NUCLEOTIDE SEQUENCE [LARGE SCALE GENOMIC DNA]</scope>
    <source>
        <strain evidence="2 3">ATCC 25954</strain>
    </source>
</reference>
<keyword evidence="1" id="KW-0812">Transmembrane</keyword>
<dbReference type="Proteomes" id="UP000006072">
    <property type="component" value="Unassembled WGS sequence"/>
</dbReference>
<feature type="transmembrane region" description="Helical" evidence="1">
    <location>
        <begin position="30"/>
        <end position="57"/>
    </location>
</feature>
<organism evidence="2 3">
    <name type="scientific">Mycolicibacterium vaccae ATCC 25954</name>
    <dbReference type="NCBI Taxonomy" id="1194972"/>
    <lineage>
        <taxon>Bacteria</taxon>
        <taxon>Bacillati</taxon>
        <taxon>Actinomycetota</taxon>
        <taxon>Actinomycetes</taxon>
        <taxon>Mycobacteriales</taxon>
        <taxon>Mycobacteriaceae</taxon>
        <taxon>Mycolicibacterium</taxon>
    </lineage>
</organism>